<gene>
    <name evidence="1" type="ORF">Enr13x_57880</name>
</gene>
<dbReference type="Proteomes" id="UP000319004">
    <property type="component" value="Chromosome"/>
</dbReference>
<reference evidence="1 2" key="1">
    <citation type="submission" date="2019-03" db="EMBL/GenBank/DDBJ databases">
        <title>Deep-cultivation of Planctomycetes and their phenomic and genomic characterization uncovers novel biology.</title>
        <authorList>
            <person name="Wiegand S."/>
            <person name="Jogler M."/>
            <person name="Boedeker C."/>
            <person name="Pinto D."/>
            <person name="Vollmers J."/>
            <person name="Rivas-Marin E."/>
            <person name="Kohn T."/>
            <person name="Peeters S.H."/>
            <person name="Heuer A."/>
            <person name="Rast P."/>
            <person name="Oberbeckmann S."/>
            <person name="Bunk B."/>
            <person name="Jeske O."/>
            <person name="Meyerdierks A."/>
            <person name="Storesund J.E."/>
            <person name="Kallscheuer N."/>
            <person name="Luecker S."/>
            <person name="Lage O.M."/>
            <person name="Pohl T."/>
            <person name="Merkel B.J."/>
            <person name="Hornburger P."/>
            <person name="Mueller R.-W."/>
            <person name="Bruemmer F."/>
            <person name="Labrenz M."/>
            <person name="Spormann A.M."/>
            <person name="Op den Camp H."/>
            <person name="Overmann J."/>
            <person name="Amann R."/>
            <person name="Jetten M.S.M."/>
            <person name="Mascher T."/>
            <person name="Medema M.H."/>
            <person name="Devos D.P."/>
            <person name="Kaster A.-K."/>
            <person name="Ovreas L."/>
            <person name="Rohde M."/>
            <person name="Galperin M.Y."/>
            <person name="Jogler C."/>
        </authorList>
    </citation>
    <scope>NUCLEOTIDE SEQUENCE [LARGE SCALE GENOMIC DNA]</scope>
    <source>
        <strain evidence="1 2">Enr13</strain>
    </source>
</reference>
<accession>A0A518HYF6</accession>
<name>A0A518HYF6_9BACT</name>
<dbReference type="EMBL" id="CP037423">
    <property type="protein sequence ID" value="QDV45885.1"/>
    <property type="molecule type" value="Genomic_DNA"/>
</dbReference>
<proteinExistence type="predicted"/>
<dbReference type="RefSeq" id="WP_145390106.1">
    <property type="nucleotide sequence ID" value="NZ_CP037423.1"/>
</dbReference>
<protein>
    <submittedName>
        <fullName evidence="1">Uncharacterized protein</fullName>
    </submittedName>
</protein>
<keyword evidence="2" id="KW-1185">Reference proteome</keyword>
<dbReference type="OrthoDB" id="8704060at2"/>
<dbReference type="AlphaFoldDB" id="A0A518HYF6"/>
<evidence type="ECO:0000313" key="2">
    <source>
        <dbReference type="Proteomes" id="UP000319004"/>
    </source>
</evidence>
<evidence type="ECO:0000313" key="1">
    <source>
        <dbReference type="EMBL" id="QDV45885.1"/>
    </source>
</evidence>
<sequence length="90" mass="9542">MSLNENAAMPYHPADDEPTGTAAAIQVALAKAEKQLSHRKGVMGMGMTKTPSGRDAIVVYVDQQQTISQLPAEVDGFPIVGDVTGEIRAF</sequence>
<dbReference type="KEGG" id="snep:Enr13x_57880"/>
<organism evidence="1 2">
    <name type="scientific">Stieleria neptunia</name>
    <dbReference type="NCBI Taxonomy" id="2527979"/>
    <lineage>
        <taxon>Bacteria</taxon>
        <taxon>Pseudomonadati</taxon>
        <taxon>Planctomycetota</taxon>
        <taxon>Planctomycetia</taxon>
        <taxon>Pirellulales</taxon>
        <taxon>Pirellulaceae</taxon>
        <taxon>Stieleria</taxon>
    </lineage>
</organism>